<feature type="domain" description="MacB-like periplasmic core" evidence="8">
    <location>
        <begin position="526"/>
        <end position="636"/>
    </location>
</feature>
<feature type="domain" description="ABC3 transporter permease C-terminal" evidence="7">
    <location>
        <begin position="299"/>
        <end position="413"/>
    </location>
</feature>
<feature type="transmembrane region" description="Helical" evidence="6">
    <location>
        <begin position="21"/>
        <end position="43"/>
    </location>
</feature>
<evidence type="ECO:0000313" key="10">
    <source>
        <dbReference type="Proteomes" id="UP001217083"/>
    </source>
</evidence>
<feature type="transmembrane region" description="Helical" evidence="6">
    <location>
        <begin position="386"/>
        <end position="409"/>
    </location>
</feature>
<dbReference type="Pfam" id="PF12704">
    <property type="entry name" value="MacB_PCD"/>
    <property type="match status" value="2"/>
</dbReference>
<dbReference type="PANTHER" id="PTHR30572:SF18">
    <property type="entry name" value="ABC-TYPE MACROLIDE FAMILY EXPORT SYSTEM PERMEASE COMPONENT 2"/>
    <property type="match status" value="1"/>
</dbReference>
<gene>
    <name evidence="9" type="ORF">PY091_07240</name>
</gene>
<keyword evidence="5 6" id="KW-0472">Membrane</keyword>
<sequence length="803" mass="89424">MLKNYLKIAWRNLIKNKVFSIANIVGLTCAFAVAILLSMTALFELSFDQFHENKDSAYQLYLTNQTPRGTESSTSSPVPLAGALKEEVPGIKRTTRTLSEDALVSYKEKDFSLDGEYVDPDFFNIFTFPVIAGNSENPFSSKSSVSITQETALKIFGTTDVVGEVIQIRTGAVEHPFTIASILENIPSNSSMDFDIAIPFENHPEYANNMDRWDSQFHLVYLELEDGVTPEQFEKNTREFTSIHYKGSIENAIRDGAVANADGLYKQFHLQPIADIHFTSFATGTAEVKRTFPYMILGIAFVILFIVCANFINMNIALNEKRLKEIGMRKTLGAVKQQLFFQFWMESLLVFMISIFLGLVLGNLLLEPFKSLFNTRATLDYVTQPGILLIFALSIFCITLIAGGYPALLMSRLGTLRALKGKLDLGKNRLRNSLIVLQFAIAILLISGTLVLHGQIEFMRNKDLGYNKEQVISIPLNGKKDSYRAIELLRDELKSNTQILNISGADNNLGLGRDGSAMSSMMGFDYQGRGVVTNAITVDYDYAKTLDLELVAGRMFSRDFAADSLSLVINETMAKQLGQDDPLSVRIPMDESITYSVVGVVKDYNFQDISKQVSPLTLFMNQDWDLYYAYVKIAPENIAESFDAVERAWKKIEPQAEFLGSFLDENVDRTFKREKTMATIITSGSILGILLSCIGLFAISMLVVAQRTKEIGVRKVIGASVASVALLLTKDFLKLVGLAFIIATPISWYFLNDWLQNYASHVSLSPWFFLGAGLTATFIAFLTVGSRTVRAASANPVKSLRNE</sequence>
<evidence type="ECO:0000256" key="5">
    <source>
        <dbReference type="ARBA" id="ARBA00023136"/>
    </source>
</evidence>
<evidence type="ECO:0000259" key="7">
    <source>
        <dbReference type="Pfam" id="PF02687"/>
    </source>
</evidence>
<dbReference type="Proteomes" id="UP001217083">
    <property type="component" value="Unassembled WGS sequence"/>
</dbReference>
<protein>
    <submittedName>
        <fullName evidence="9">ABC transporter permease</fullName>
    </submittedName>
</protein>
<evidence type="ECO:0000256" key="3">
    <source>
        <dbReference type="ARBA" id="ARBA00022692"/>
    </source>
</evidence>
<feature type="transmembrane region" description="Helical" evidence="6">
    <location>
        <begin position="430"/>
        <end position="452"/>
    </location>
</feature>
<comment type="caution">
    <text evidence="9">The sequence shown here is derived from an EMBL/GenBank/DDBJ whole genome shotgun (WGS) entry which is preliminary data.</text>
</comment>
<evidence type="ECO:0000256" key="4">
    <source>
        <dbReference type="ARBA" id="ARBA00022989"/>
    </source>
</evidence>
<keyword evidence="4 6" id="KW-1133">Transmembrane helix</keyword>
<feature type="transmembrane region" description="Helical" evidence="6">
    <location>
        <begin position="680"/>
        <end position="705"/>
    </location>
</feature>
<keyword evidence="10" id="KW-1185">Reference proteome</keyword>
<feature type="transmembrane region" description="Helical" evidence="6">
    <location>
        <begin position="294"/>
        <end position="318"/>
    </location>
</feature>
<feature type="domain" description="ABC3 transporter permease C-terminal" evidence="7">
    <location>
        <begin position="685"/>
        <end position="796"/>
    </location>
</feature>
<dbReference type="EMBL" id="JARFVA010000002">
    <property type="protein sequence ID" value="MDF0707004.1"/>
    <property type="molecule type" value="Genomic_DNA"/>
</dbReference>
<keyword evidence="2" id="KW-1003">Cell membrane</keyword>
<evidence type="ECO:0000256" key="6">
    <source>
        <dbReference type="SAM" id="Phobius"/>
    </source>
</evidence>
<dbReference type="InterPro" id="IPR003838">
    <property type="entry name" value="ABC3_permease_C"/>
</dbReference>
<dbReference type="PANTHER" id="PTHR30572">
    <property type="entry name" value="MEMBRANE COMPONENT OF TRANSPORTER-RELATED"/>
    <property type="match status" value="1"/>
</dbReference>
<dbReference type="InterPro" id="IPR025857">
    <property type="entry name" value="MacB_PCD"/>
</dbReference>
<evidence type="ECO:0000256" key="1">
    <source>
        <dbReference type="ARBA" id="ARBA00004651"/>
    </source>
</evidence>
<evidence type="ECO:0000313" key="9">
    <source>
        <dbReference type="EMBL" id="MDF0707004.1"/>
    </source>
</evidence>
<organism evidence="9 10">
    <name type="scientific">Flagellimonas okinawensis</name>
    <dbReference type="NCBI Taxonomy" id="3031324"/>
    <lineage>
        <taxon>Bacteria</taxon>
        <taxon>Pseudomonadati</taxon>
        <taxon>Bacteroidota</taxon>
        <taxon>Flavobacteriia</taxon>
        <taxon>Flavobacteriales</taxon>
        <taxon>Flavobacteriaceae</taxon>
        <taxon>Flagellimonas</taxon>
    </lineage>
</organism>
<evidence type="ECO:0000256" key="2">
    <source>
        <dbReference type="ARBA" id="ARBA00022475"/>
    </source>
</evidence>
<feature type="transmembrane region" description="Helical" evidence="6">
    <location>
        <begin position="763"/>
        <end position="784"/>
    </location>
</feature>
<reference evidence="9 10" key="1">
    <citation type="submission" date="2023-03" db="EMBL/GenBank/DDBJ databases">
        <title>Muricauda XX sp. nov. and Muricauda XXX sp. nov., two novel species isolated from Okinawa Trough.</title>
        <authorList>
            <person name="Cao W."/>
            <person name="Deng X."/>
        </authorList>
    </citation>
    <scope>NUCLEOTIDE SEQUENCE [LARGE SCALE GENOMIC DNA]</scope>
    <source>
        <strain evidence="9 10">81s02</strain>
    </source>
</reference>
<feature type="transmembrane region" description="Helical" evidence="6">
    <location>
        <begin position="339"/>
        <end position="366"/>
    </location>
</feature>
<evidence type="ECO:0000259" key="8">
    <source>
        <dbReference type="Pfam" id="PF12704"/>
    </source>
</evidence>
<name>A0ABT5XM86_9FLAO</name>
<proteinExistence type="predicted"/>
<feature type="domain" description="MacB-like periplasmic core" evidence="8">
    <location>
        <begin position="29"/>
        <end position="238"/>
    </location>
</feature>
<dbReference type="RefSeq" id="WP_275649040.1">
    <property type="nucleotide sequence ID" value="NZ_JARFVA010000002.1"/>
</dbReference>
<dbReference type="Pfam" id="PF02687">
    <property type="entry name" value="FtsX"/>
    <property type="match status" value="2"/>
</dbReference>
<feature type="transmembrane region" description="Helical" evidence="6">
    <location>
        <begin position="732"/>
        <end position="751"/>
    </location>
</feature>
<comment type="subcellular location">
    <subcellularLocation>
        <location evidence="1">Cell membrane</location>
        <topology evidence="1">Multi-pass membrane protein</topology>
    </subcellularLocation>
</comment>
<keyword evidence="3 6" id="KW-0812">Transmembrane</keyword>
<dbReference type="InterPro" id="IPR050250">
    <property type="entry name" value="Macrolide_Exporter_MacB"/>
</dbReference>
<accession>A0ABT5XM86</accession>